<organism evidence="1 2">
    <name type="scientific">Mycena maculata</name>
    <dbReference type="NCBI Taxonomy" id="230809"/>
    <lineage>
        <taxon>Eukaryota</taxon>
        <taxon>Fungi</taxon>
        <taxon>Dikarya</taxon>
        <taxon>Basidiomycota</taxon>
        <taxon>Agaricomycotina</taxon>
        <taxon>Agaricomycetes</taxon>
        <taxon>Agaricomycetidae</taxon>
        <taxon>Agaricales</taxon>
        <taxon>Marasmiineae</taxon>
        <taxon>Mycenaceae</taxon>
        <taxon>Mycena</taxon>
    </lineage>
</organism>
<gene>
    <name evidence="1" type="ORF">DFH07DRAFT_782292</name>
</gene>
<protein>
    <submittedName>
        <fullName evidence="1">Uncharacterized protein</fullName>
    </submittedName>
</protein>
<reference evidence="1" key="1">
    <citation type="submission" date="2023-03" db="EMBL/GenBank/DDBJ databases">
        <title>Massive genome expansion in bonnet fungi (Mycena s.s.) driven by repeated elements and novel gene families across ecological guilds.</title>
        <authorList>
            <consortium name="Lawrence Berkeley National Laboratory"/>
            <person name="Harder C.B."/>
            <person name="Miyauchi S."/>
            <person name="Viragh M."/>
            <person name="Kuo A."/>
            <person name="Thoen E."/>
            <person name="Andreopoulos B."/>
            <person name="Lu D."/>
            <person name="Skrede I."/>
            <person name="Drula E."/>
            <person name="Henrissat B."/>
            <person name="Morin E."/>
            <person name="Kohler A."/>
            <person name="Barry K."/>
            <person name="LaButti K."/>
            <person name="Morin E."/>
            <person name="Salamov A."/>
            <person name="Lipzen A."/>
            <person name="Mereny Z."/>
            <person name="Hegedus B."/>
            <person name="Baldrian P."/>
            <person name="Stursova M."/>
            <person name="Weitz H."/>
            <person name="Taylor A."/>
            <person name="Grigoriev I.V."/>
            <person name="Nagy L.G."/>
            <person name="Martin F."/>
            <person name="Kauserud H."/>
        </authorList>
    </citation>
    <scope>NUCLEOTIDE SEQUENCE</scope>
    <source>
        <strain evidence="1">CBHHK188m</strain>
    </source>
</reference>
<proteinExistence type="predicted"/>
<dbReference type="Gene3D" id="3.90.180.10">
    <property type="entry name" value="Medium-chain alcohol dehydrogenases, catalytic domain"/>
    <property type="match status" value="1"/>
</dbReference>
<name>A0AAD7HTR9_9AGAR</name>
<evidence type="ECO:0000313" key="1">
    <source>
        <dbReference type="EMBL" id="KAJ7728158.1"/>
    </source>
</evidence>
<comment type="caution">
    <text evidence="1">The sequence shown here is derived from an EMBL/GenBank/DDBJ whole genome shotgun (WGS) entry which is preliminary data.</text>
</comment>
<keyword evidence="2" id="KW-1185">Reference proteome</keyword>
<dbReference type="AlphaFoldDB" id="A0AAD7HTR9"/>
<accession>A0AAD7HTR9</accession>
<dbReference type="Proteomes" id="UP001215280">
    <property type="component" value="Unassembled WGS sequence"/>
</dbReference>
<dbReference type="EMBL" id="JARJLG010000207">
    <property type="protein sequence ID" value="KAJ7728158.1"/>
    <property type="molecule type" value="Genomic_DNA"/>
</dbReference>
<evidence type="ECO:0000313" key="2">
    <source>
        <dbReference type="Proteomes" id="UP001215280"/>
    </source>
</evidence>
<sequence length="158" mass="17580">MAGKMAEIKAKTQWRHHGKERAALRRSLTVPSIKITALTTSQNWDAVLKLTGRWGVNRVIEIVGNSTLSRSIAWVKINRNINIIGGLGGVPMLPRILSGYPSRTGSKSEGYMWAPWPAADMNWLMDTNIEKTRPVIDKVFGFDDAKDVFAHFAVGLMC</sequence>
<dbReference type="Gene3D" id="3.40.50.720">
    <property type="entry name" value="NAD(P)-binding Rossmann-like Domain"/>
    <property type="match status" value="1"/>
</dbReference>